<dbReference type="PANTHER" id="PTHR30352:SF5">
    <property type="entry name" value="PYRUVATE FORMATE-LYASE 1-ACTIVATING ENZYME"/>
    <property type="match status" value="1"/>
</dbReference>
<feature type="domain" description="Radical SAM core" evidence="7">
    <location>
        <begin position="70"/>
        <end position="287"/>
    </location>
</feature>
<dbReference type="PIRSF" id="PIRSF004869">
    <property type="entry name" value="PflX_prd"/>
    <property type="match status" value="1"/>
</dbReference>
<dbReference type="CDD" id="cd01335">
    <property type="entry name" value="Radical_SAM"/>
    <property type="match status" value="1"/>
</dbReference>
<evidence type="ECO:0000256" key="1">
    <source>
        <dbReference type="ARBA" id="ARBA00001966"/>
    </source>
</evidence>
<keyword evidence="9" id="KW-1185">Reference proteome</keyword>
<dbReference type="RefSeq" id="WP_420069370.1">
    <property type="nucleotide sequence ID" value="NZ_JBCHKQ010000002.1"/>
</dbReference>
<dbReference type="Pfam" id="PF04055">
    <property type="entry name" value="Radical_SAM"/>
    <property type="match status" value="1"/>
</dbReference>
<dbReference type="InterPro" id="IPR034457">
    <property type="entry name" value="Organic_radical-activating"/>
</dbReference>
<dbReference type="InterPro" id="IPR007197">
    <property type="entry name" value="rSAM"/>
</dbReference>
<comment type="caution">
    <text evidence="8">The sequence shown here is derived from an EMBL/GenBank/DDBJ whole genome shotgun (WGS) entry which is preliminary data.</text>
</comment>
<evidence type="ECO:0000256" key="4">
    <source>
        <dbReference type="ARBA" id="ARBA00022723"/>
    </source>
</evidence>
<accession>A0ABU9UBQ7</accession>
<name>A0ABU9UBQ7_9SPIR</name>
<dbReference type="NCBIfam" id="TIGR04337">
    <property type="entry name" value="AmmeMemoSam_rS"/>
    <property type="match status" value="1"/>
</dbReference>
<keyword evidence="3" id="KW-0949">S-adenosyl-L-methionine</keyword>
<dbReference type="InterPro" id="IPR058240">
    <property type="entry name" value="rSAM_sf"/>
</dbReference>
<keyword evidence="4" id="KW-0479">Metal-binding</keyword>
<keyword evidence="5" id="KW-0408">Iron</keyword>
<organism evidence="8 9">
    <name type="scientific">Rarispira pelagica</name>
    <dbReference type="NCBI Taxonomy" id="3141764"/>
    <lineage>
        <taxon>Bacteria</taxon>
        <taxon>Pseudomonadati</taxon>
        <taxon>Spirochaetota</taxon>
        <taxon>Spirochaetia</taxon>
        <taxon>Winmispirales</taxon>
        <taxon>Winmispiraceae</taxon>
        <taxon>Rarispira</taxon>
    </lineage>
</organism>
<evidence type="ECO:0000259" key="7">
    <source>
        <dbReference type="PROSITE" id="PS51918"/>
    </source>
</evidence>
<dbReference type="PANTHER" id="PTHR30352">
    <property type="entry name" value="PYRUVATE FORMATE-LYASE-ACTIVATING ENZYME"/>
    <property type="match status" value="1"/>
</dbReference>
<sequence>MRTDFEASYYTRLDEGKVRCELCPHFCVIAEGKIGICGVRRNQAGRLMLPYYGMISSIAMDPIEKKPLYHFFPGSVIMSVGFVGCPFRCPFCQNYSISIEFASLVSSLSFFEPQELVDRAIALGSMGIAYTYSEPLIHAEFITEAARLARKRGLKNVLVTNGYINPAPAEDILEHMDAANIDLKSFNADFYSSFIRGKIEPVKAFILQAAKKIHVEVTTLLIPGKNDSDEEIRDIAKWVAAIRDDIPLHLTAYYPRYHYTQPPTPPSRVLAAVDIAKKYLRHVYPGNI</sequence>
<keyword evidence="2" id="KW-0004">4Fe-4S</keyword>
<gene>
    <name evidence="8" type="primary">amrS</name>
    <name evidence="8" type="ORF">WKV44_05160</name>
</gene>
<evidence type="ECO:0000313" key="9">
    <source>
        <dbReference type="Proteomes" id="UP001466331"/>
    </source>
</evidence>
<evidence type="ECO:0000256" key="6">
    <source>
        <dbReference type="ARBA" id="ARBA00023014"/>
    </source>
</evidence>
<dbReference type="Proteomes" id="UP001466331">
    <property type="component" value="Unassembled WGS sequence"/>
</dbReference>
<dbReference type="Gene3D" id="3.20.20.70">
    <property type="entry name" value="Aldolase class I"/>
    <property type="match status" value="1"/>
</dbReference>
<comment type="cofactor">
    <cofactor evidence="1">
        <name>[4Fe-4S] cluster</name>
        <dbReference type="ChEBI" id="CHEBI:49883"/>
    </cofactor>
</comment>
<evidence type="ECO:0000256" key="5">
    <source>
        <dbReference type="ARBA" id="ARBA00023004"/>
    </source>
</evidence>
<evidence type="ECO:0000256" key="3">
    <source>
        <dbReference type="ARBA" id="ARBA00022691"/>
    </source>
</evidence>
<proteinExistence type="predicted"/>
<keyword evidence="6" id="KW-0411">Iron-sulfur</keyword>
<evidence type="ECO:0000256" key="2">
    <source>
        <dbReference type="ARBA" id="ARBA00022485"/>
    </source>
</evidence>
<reference evidence="8 9" key="1">
    <citation type="submission" date="2024-03" db="EMBL/GenBank/DDBJ databases">
        <title>Ignisphaera cupida sp. nov., a hyperthermophilic hydrolytic archaeon from a hot spring of Kamchatka, and proposal of Ignisphaeraceae fam. nov.</title>
        <authorList>
            <person name="Podosokorskaya O.A."/>
            <person name="Elcheninov A.G."/>
            <person name="Maltseva A.I."/>
            <person name="Zayulina K.S."/>
            <person name="Novikov A."/>
            <person name="Merkel A.Y."/>
        </authorList>
    </citation>
    <scope>NUCLEOTIDE SEQUENCE [LARGE SCALE GENOMIC DNA]</scope>
    <source>
        <strain evidence="8 9">38H-sp</strain>
    </source>
</reference>
<dbReference type="SUPFAM" id="SSF102114">
    <property type="entry name" value="Radical SAM enzymes"/>
    <property type="match status" value="1"/>
</dbReference>
<protein>
    <submittedName>
        <fullName evidence="8">AmmeMemoRadiSam system radical SAM enzyme</fullName>
    </submittedName>
</protein>
<dbReference type="PROSITE" id="PS51918">
    <property type="entry name" value="RADICAL_SAM"/>
    <property type="match status" value="1"/>
</dbReference>
<dbReference type="InterPro" id="IPR016431">
    <property type="entry name" value="Pyrv-formate_lyase-activ_prd"/>
</dbReference>
<dbReference type="SFLD" id="SFLDS00029">
    <property type="entry name" value="Radical_SAM"/>
    <property type="match status" value="1"/>
</dbReference>
<dbReference type="SFLD" id="SFLDG01101">
    <property type="entry name" value="Uncharacterised_Radical_SAM_Su"/>
    <property type="match status" value="1"/>
</dbReference>
<evidence type="ECO:0000313" key="8">
    <source>
        <dbReference type="EMBL" id="MEM5947924.1"/>
    </source>
</evidence>
<dbReference type="InterPro" id="IPR013785">
    <property type="entry name" value="Aldolase_TIM"/>
</dbReference>
<dbReference type="InterPro" id="IPR027596">
    <property type="entry name" value="AmmeMemoSam_rS"/>
</dbReference>
<dbReference type="EMBL" id="JBCHKQ010000002">
    <property type="protein sequence ID" value="MEM5947924.1"/>
    <property type="molecule type" value="Genomic_DNA"/>
</dbReference>